<evidence type="ECO:0000313" key="2">
    <source>
        <dbReference type="Proteomes" id="UP000023152"/>
    </source>
</evidence>
<dbReference type="Proteomes" id="UP000023152">
    <property type="component" value="Unassembled WGS sequence"/>
</dbReference>
<keyword evidence="2" id="KW-1185">Reference proteome</keyword>
<evidence type="ECO:0000313" key="1">
    <source>
        <dbReference type="EMBL" id="ETO04717.1"/>
    </source>
</evidence>
<protein>
    <submittedName>
        <fullName evidence="1">Uncharacterized protein</fullName>
    </submittedName>
</protein>
<dbReference type="EMBL" id="ASPP01029012">
    <property type="protein sequence ID" value="ETO04717.1"/>
    <property type="molecule type" value="Genomic_DNA"/>
</dbReference>
<organism evidence="1 2">
    <name type="scientific">Reticulomyxa filosa</name>
    <dbReference type="NCBI Taxonomy" id="46433"/>
    <lineage>
        <taxon>Eukaryota</taxon>
        <taxon>Sar</taxon>
        <taxon>Rhizaria</taxon>
        <taxon>Retaria</taxon>
        <taxon>Foraminifera</taxon>
        <taxon>Monothalamids</taxon>
        <taxon>Reticulomyxidae</taxon>
        <taxon>Reticulomyxa</taxon>
    </lineage>
</organism>
<name>X6LU96_RETFI</name>
<accession>X6LU96</accession>
<dbReference type="AlphaFoldDB" id="X6LU96"/>
<proteinExistence type="predicted"/>
<gene>
    <name evidence="1" type="ORF">RFI_32679</name>
</gene>
<comment type="caution">
    <text evidence="1">The sequence shown here is derived from an EMBL/GenBank/DDBJ whole genome shotgun (WGS) entry which is preliminary data.</text>
</comment>
<reference evidence="1 2" key="1">
    <citation type="journal article" date="2013" name="Curr. Biol.">
        <title>The Genome of the Foraminiferan Reticulomyxa filosa.</title>
        <authorList>
            <person name="Glockner G."/>
            <person name="Hulsmann N."/>
            <person name="Schleicher M."/>
            <person name="Noegel A.A."/>
            <person name="Eichinger L."/>
            <person name="Gallinger C."/>
            <person name="Pawlowski J."/>
            <person name="Sierra R."/>
            <person name="Euteneuer U."/>
            <person name="Pillet L."/>
            <person name="Moustafa A."/>
            <person name="Platzer M."/>
            <person name="Groth M."/>
            <person name="Szafranski K."/>
            <person name="Schliwa M."/>
        </authorList>
    </citation>
    <scope>NUCLEOTIDE SEQUENCE [LARGE SCALE GENOMIC DNA]</scope>
</reference>
<sequence>MIGSIDSNAFERRLKLKEHCLFLCFFLNISANGGTSNSEDDFARKSHWTMRNELTTKKKNQTTAWMSEDFENVHIESLTRILKLLQMLKQKRAPILFDEILSMKQKYLAISTLQQKVMDKQYYFDNCINFVRFNMTKESTNHYKKVLHFRHLYIHQVKKAMFHYLYQL</sequence>